<dbReference type="Proteomes" id="UP001500618">
    <property type="component" value="Unassembled WGS sequence"/>
</dbReference>
<proteinExistence type="inferred from homology"/>
<accession>A0ABN2HF84</accession>
<feature type="transmembrane region" description="Helical" evidence="6">
    <location>
        <begin position="218"/>
        <end position="236"/>
    </location>
</feature>
<evidence type="ECO:0000313" key="7">
    <source>
        <dbReference type="EMBL" id="GAA1686974.1"/>
    </source>
</evidence>
<keyword evidence="5 6" id="KW-0472">Membrane</keyword>
<feature type="transmembrane region" description="Helical" evidence="6">
    <location>
        <begin position="71"/>
        <end position="89"/>
    </location>
</feature>
<feature type="transmembrane region" description="Helical" evidence="6">
    <location>
        <begin position="38"/>
        <end position="59"/>
    </location>
</feature>
<evidence type="ECO:0000256" key="6">
    <source>
        <dbReference type="SAM" id="Phobius"/>
    </source>
</evidence>
<dbReference type="Pfam" id="PF03239">
    <property type="entry name" value="FTR1"/>
    <property type="match status" value="1"/>
</dbReference>
<name>A0ABN2HF84_9ACTN</name>
<evidence type="ECO:0000256" key="2">
    <source>
        <dbReference type="ARBA" id="ARBA00008333"/>
    </source>
</evidence>
<feature type="transmembrane region" description="Helical" evidence="6">
    <location>
        <begin position="6"/>
        <end position="26"/>
    </location>
</feature>
<feature type="transmembrane region" description="Helical" evidence="6">
    <location>
        <begin position="179"/>
        <end position="198"/>
    </location>
</feature>
<dbReference type="EMBL" id="BAAANY010000014">
    <property type="protein sequence ID" value="GAA1686974.1"/>
    <property type="molecule type" value="Genomic_DNA"/>
</dbReference>
<evidence type="ECO:0000256" key="3">
    <source>
        <dbReference type="ARBA" id="ARBA00022692"/>
    </source>
</evidence>
<comment type="caution">
    <text evidence="7">The sequence shown here is derived from an EMBL/GenBank/DDBJ whole genome shotgun (WGS) entry which is preliminary data.</text>
</comment>
<feature type="transmembrane region" description="Helical" evidence="6">
    <location>
        <begin position="101"/>
        <end position="126"/>
    </location>
</feature>
<keyword evidence="3 6" id="KW-0812">Transmembrane</keyword>
<reference evidence="7 8" key="1">
    <citation type="journal article" date="2019" name="Int. J. Syst. Evol. Microbiol.">
        <title>The Global Catalogue of Microorganisms (GCM) 10K type strain sequencing project: providing services to taxonomists for standard genome sequencing and annotation.</title>
        <authorList>
            <consortium name="The Broad Institute Genomics Platform"/>
            <consortium name="The Broad Institute Genome Sequencing Center for Infectious Disease"/>
            <person name="Wu L."/>
            <person name="Ma J."/>
        </authorList>
    </citation>
    <scope>NUCLEOTIDE SEQUENCE [LARGE SCALE GENOMIC DNA]</scope>
    <source>
        <strain evidence="7 8">JCM 14718</strain>
    </source>
</reference>
<feature type="transmembrane region" description="Helical" evidence="6">
    <location>
        <begin position="146"/>
        <end position="167"/>
    </location>
</feature>
<evidence type="ECO:0000256" key="4">
    <source>
        <dbReference type="ARBA" id="ARBA00022989"/>
    </source>
</evidence>
<dbReference type="NCBIfam" id="NF041756">
    <property type="entry name" value="EfeU"/>
    <property type="match status" value="1"/>
</dbReference>
<protein>
    <submittedName>
        <fullName evidence="7">FTR1 family iron permease</fullName>
    </submittedName>
</protein>
<sequence>MLPTFVIGLREGLEASLIVGIIAAFLAQRGRRDALRMVWLGVGTAVVICIGIGVGLQVLTAELPQQQQEGLETIIGVAAVVMVTYMVVWMRRHSRDLKGQLEGSAGAALAAGSAWALVGMAFLAVLREGFETAVFLLAAFQASGTAVAGSIGAVLGIAVAVVLGYFIYRGGVRLNLSKFFRVTGLVLVLVAAGLVVSALHTAHEAGWLNFGQLQVVDLSWLVGPGTIQASLLTGMLGVQPRPVVIEVIGWLVYFIPVGLYVAWPAKKPLKPAGNPVTAANPSATNA</sequence>
<evidence type="ECO:0000256" key="1">
    <source>
        <dbReference type="ARBA" id="ARBA00004141"/>
    </source>
</evidence>
<evidence type="ECO:0000313" key="8">
    <source>
        <dbReference type="Proteomes" id="UP001500618"/>
    </source>
</evidence>
<evidence type="ECO:0000256" key="5">
    <source>
        <dbReference type="ARBA" id="ARBA00023136"/>
    </source>
</evidence>
<comment type="subcellular location">
    <subcellularLocation>
        <location evidence="1">Membrane</location>
        <topology evidence="1">Multi-pass membrane protein</topology>
    </subcellularLocation>
</comment>
<dbReference type="PANTHER" id="PTHR31632:SF2">
    <property type="entry name" value="PLASMA MEMBRANE IRON PERMEASE"/>
    <property type="match status" value="1"/>
</dbReference>
<dbReference type="PANTHER" id="PTHR31632">
    <property type="entry name" value="IRON TRANSPORTER FTH1"/>
    <property type="match status" value="1"/>
</dbReference>
<comment type="similarity">
    <text evidence="2">Belongs to the oxidase-dependent Fe transporter (OFeT) (TC 9.A.10.1) family.</text>
</comment>
<dbReference type="RefSeq" id="WP_344311804.1">
    <property type="nucleotide sequence ID" value="NZ_BAAANY010000014.1"/>
</dbReference>
<keyword evidence="8" id="KW-1185">Reference proteome</keyword>
<feature type="transmembrane region" description="Helical" evidence="6">
    <location>
        <begin position="243"/>
        <end position="263"/>
    </location>
</feature>
<organism evidence="7 8">
    <name type="scientific">Fodinicola feengrottensis</name>
    <dbReference type="NCBI Taxonomy" id="435914"/>
    <lineage>
        <taxon>Bacteria</taxon>
        <taxon>Bacillati</taxon>
        <taxon>Actinomycetota</taxon>
        <taxon>Actinomycetes</taxon>
        <taxon>Mycobacteriales</taxon>
        <taxon>Fodinicola</taxon>
    </lineage>
</organism>
<keyword evidence="4 6" id="KW-1133">Transmembrane helix</keyword>
<dbReference type="InterPro" id="IPR004923">
    <property type="entry name" value="FTR1/Fip1/EfeU"/>
</dbReference>
<gene>
    <name evidence="7" type="ORF">GCM10009765_40620</name>
</gene>